<dbReference type="PANTHER" id="PTHR22911">
    <property type="entry name" value="ACYL-MALONYL CONDENSING ENZYME-RELATED"/>
    <property type="match status" value="1"/>
</dbReference>
<feature type="transmembrane region" description="Helical" evidence="2">
    <location>
        <begin position="100"/>
        <end position="122"/>
    </location>
</feature>
<feature type="domain" description="EamA" evidence="3">
    <location>
        <begin position="10"/>
        <end position="144"/>
    </location>
</feature>
<feature type="transmembrane region" description="Helical" evidence="2">
    <location>
        <begin position="159"/>
        <end position="177"/>
    </location>
</feature>
<feature type="transmembrane region" description="Helical" evidence="2">
    <location>
        <begin position="41"/>
        <end position="60"/>
    </location>
</feature>
<comment type="caution">
    <text evidence="4">The sequence shown here is derived from an EMBL/GenBank/DDBJ whole genome shotgun (WGS) entry which is preliminary data.</text>
</comment>
<feature type="transmembrane region" description="Helical" evidence="2">
    <location>
        <begin position="134"/>
        <end position="153"/>
    </location>
</feature>
<organism evidence="4 5">
    <name type="scientific">Clostridium oceanicum</name>
    <dbReference type="NCBI Taxonomy" id="1543"/>
    <lineage>
        <taxon>Bacteria</taxon>
        <taxon>Bacillati</taxon>
        <taxon>Bacillota</taxon>
        <taxon>Clostridia</taxon>
        <taxon>Eubacteriales</taxon>
        <taxon>Clostridiaceae</taxon>
        <taxon>Clostridium</taxon>
    </lineage>
</organism>
<feature type="domain" description="EamA" evidence="3">
    <location>
        <begin position="158"/>
        <end position="295"/>
    </location>
</feature>
<evidence type="ECO:0000256" key="1">
    <source>
        <dbReference type="ARBA" id="ARBA00007362"/>
    </source>
</evidence>
<feature type="transmembrane region" description="Helical" evidence="2">
    <location>
        <begin position="12"/>
        <end position="29"/>
    </location>
</feature>
<feature type="transmembrane region" description="Helical" evidence="2">
    <location>
        <begin position="279"/>
        <end position="297"/>
    </location>
</feature>
<gene>
    <name evidence="4" type="ORF">GCM10008906_19820</name>
</gene>
<dbReference type="Proteomes" id="UP001501510">
    <property type="component" value="Unassembled WGS sequence"/>
</dbReference>
<feature type="transmembrane region" description="Helical" evidence="2">
    <location>
        <begin position="72"/>
        <end position="94"/>
    </location>
</feature>
<accession>A0ABP3USR3</accession>
<protein>
    <submittedName>
        <fullName evidence="4">DMT family transporter</fullName>
    </submittedName>
</protein>
<evidence type="ECO:0000259" key="3">
    <source>
        <dbReference type="Pfam" id="PF00892"/>
    </source>
</evidence>
<keyword evidence="2" id="KW-0472">Membrane</keyword>
<reference evidence="5" key="1">
    <citation type="journal article" date="2019" name="Int. J. Syst. Evol. Microbiol.">
        <title>The Global Catalogue of Microorganisms (GCM) 10K type strain sequencing project: providing services to taxonomists for standard genome sequencing and annotation.</title>
        <authorList>
            <consortium name="The Broad Institute Genomics Platform"/>
            <consortium name="The Broad Institute Genome Sequencing Center for Infectious Disease"/>
            <person name="Wu L."/>
            <person name="Ma J."/>
        </authorList>
    </citation>
    <scope>NUCLEOTIDE SEQUENCE [LARGE SCALE GENOMIC DNA]</scope>
    <source>
        <strain evidence="5">JCM 1407</strain>
    </source>
</reference>
<dbReference type="Pfam" id="PF00892">
    <property type="entry name" value="EamA"/>
    <property type="match status" value="2"/>
</dbReference>
<feature type="transmembrane region" description="Helical" evidence="2">
    <location>
        <begin position="189"/>
        <end position="216"/>
    </location>
</feature>
<dbReference type="InterPro" id="IPR000620">
    <property type="entry name" value="EamA_dom"/>
</dbReference>
<dbReference type="PANTHER" id="PTHR22911:SF133">
    <property type="entry name" value="MEMBRANE PROTEIN"/>
    <property type="match status" value="1"/>
</dbReference>
<dbReference type="Gene3D" id="1.10.3730.20">
    <property type="match status" value="2"/>
</dbReference>
<proteinExistence type="inferred from homology"/>
<keyword evidence="5" id="KW-1185">Reference proteome</keyword>
<feature type="transmembrane region" description="Helical" evidence="2">
    <location>
        <begin position="222"/>
        <end position="242"/>
    </location>
</feature>
<sequence length="322" mass="35761">MNSSIVNKNKGLLLALIASISWGYIGIPSRTLQSINLNSCAIAFFRTSIATILFLILIIRKNINYLKINCKGLLECFAYGIIAICGSFVTYNLAIEHISIALATMLMFMSPLWVLIISYFLFKEKFTSKKISSMILTLSGCFIVCGLYNPTILSINLVGMVYAIICSFSFASQTILGKIAVKKYNQNTFLFYSFLSSSIALLPFIDITSTINTIVYTNNFSFIIKDILILGVINTFIASSAYTKSINFITANTASVIATLQLVIASILAYFILGESLSLIQIIGMGLIILSILLLEFKKETFIYILSKVNLNRKTLHYIKKS</sequence>
<evidence type="ECO:0000256" key="2">
    <source>
        <dbReference type="SAM" id="Phobius"/>
    </source>
</evidence>
<comment type="similarity">
    <text evidence="1">Belongs to the EamA transporter family.</text>
</comment>
<dbReference type="SUPFAM" id="SSF103481">
    <property type="entry name" value="Multidrug resistance efflux transporter EmrE"/>
    <property type="match status" value="2"/>
</dbReference>
<evidence type="ECO:0000313" key="5">
    <source>
        <dbReference type="Proteomes" id="UP001501510"/>
    </source>
</evidence>
<feature type="transmembrane region" description="Helical" evidence="2">
    <location>
        <begin position="254"/>
        <end position="273"/>
    </location>
</feature>
<keyword evidence="2" id="KW-0812">Transmembrane</keyword>
<evidence type="ECO:0000313" key="4">
    <source>
        <dbReference type="EMBL" id="GAA0740163.1"/>
    </source>
</evidence>
<dbReference type="RefSeq" id="WP_343761264.1">
    <property type="nucleotide sequence ID" value="NZ_BAAACG010000009.1"/>
</dbReference>
<keyword evidence="2" id="KW-1133">Transmembrane helix</keyword>
<dbReference type="InterPro" id="IPR037185">
    <property type="entry name" value="EmrE-like"/>
</dbReference>
<dbReference type="EMBL" id="BAAACG010000009">
    <property type="protein sequence ID" value="GAA0740163.1"/>
    <property type="molecule type" value="Genomic_DNA"/>
</dbReference>
<name>A0ABP3USR3_9CLOT</name>